<organism evidence="7 8">
    <name type="scientific">Paxillus rubicundulus Ve08.2h10</name>
    <dbReference type="NCBI Taxonomy" id="930991"/>
    <lineage>
        <taxon>Eukaryota</taxon>
        <taxon>Fungi</taxon>
        <taxon>Dikarya</taxon>
        <taxon>Basidiomycota</taxon>
        <taxon>Agaricomycotina</taxon>
        <taxon>Agaricomycetes</taxon>
        <taxon>Agaricomycetidae</taxon>
        <taxon>Boletales</taxon>
        <taxon>Paxilineae</taxon>
        <taxon>Paxillaceae</taxon>
        <taxon>Paxillus</taxon>
    </lineage>
</organism>
<accession>A0A0D0DLQ0</accession>
<gene>
    <name evidence="7" type="ORF">PAXRUDRAFT_822647</name>
</gene>
<keyword evidence="2" id="KW-0689">Ribosomal protein</keyword>
<sequence length="172" mass="19309">MFPTLPVLSTLPPLAPQPFKRAALGLFHGKLIQYGNNVPHSKKKTRRNWLPNVQSKTLNSELMERSVKVKVTTRALRTIHKHGGLDQYLLSTSPSLLGDEGMRLRILVREKFDAKNALEAHQAQRAAEKAAKAEEAKKGDRVKSHTQRVVKERGQRRESESRIVQGIFGAST</sequence>
<dbReference type="GO" id="GO:0005762">
    <property type="term" value="C:mitochondrial large ribosomal subunit"/>
    <property type="evidence" value="ECO:0007669"/>
    <property type="project" value="TreeGrafter"/>
</dbReference>
<dbReference type="PANTHER" id="PTHR13528:SF2">
    <property type="entry name" value="LARGE RIBOSOMAL SUBUNIT PROTEIN BL28M"/>
    <property type="match status" value="1"/>
</dbReference>
<feature type="compositionally biased region" description="Basic and acidic residues" evidence="6">
    <location>
        <begin position="126"/>
        <end position="161"/>
    </location>
</feature>
<dbReference type="OrthoDB" id="361870at2759"/>
<dbReference type="FunFam" id="2.30.170.40:FF:000003">
    <property type="entry name" value="54S ribosomal protein L24"/>
    <property type="match status" value="1"/>
</dbReference>
<evidence type="ECO:0000256" key="1">
    <source>
        <dbReference type="ARBA" id="ARBA00008760"/>
    </source>
</evidence>
<dbReference type="InterPro" id="IPR026569">
    <property type="entry name" value="Ribosomal_bL28"/>
</dbReference>
<evidence type="ECO:0000313" key="8">
    <source>
        <dbReference type="Proteomes" id="UP000054538"/>
    </source>
</evidence>
<dbReference type="InterPro" id="IPR037147">
    <property type="entry name" value="Ribosomal_bL28_sf"/>
</dbReference>
<dbReference type="Pfam" id="PF00830">
    <property type="entry name" value="Ribosomal_L28"/>
    <property type="match status" value="1"/>
</dbReference>
<keyword evidence="3" id="KW-0687">Ribonucleoprotein</keyword>
<feature type="region of interest" description="Disordered" evidence="6">
    <location>
        <begin position="124"/>
        <end position="172"/>
    </location>
</feature>
<dbReference type="InterPro" id="IPR001383">
    <property type="entry name" value="Ribosomal_bL28_bact-type"/>
</dbReference>
<dbReference type="HAMAP" id="MF_00373">
    <property type="entry name" value="Ribosomal_bL28"/>
    <property type="match status" value="1"/>
</dbReference>
<dbReference type="NCBIfam" id="TIGR00009">
    <property type="entry name" value="L28"/>
    <property type="match status" value="1"/>
</dbReference>
<evidence type="ECO:0000256" key="5">
    <source>
        <dbReference type="ARBA" id="ARBA00035269"/>
    </source>
</evidence>
<evidence type="ECO:0000256" key="2">
    <source>
        <dbReference type="ARBA" id="ARBA00022980"/>
    </source>
</evidence>
<evidence type="ECO:0000256" key="6">
    <source>
        <dbReference type="SAM" id="MobiDB-lite"/>
    </source>
</evidence>
<dbReference type="SUPFAM" id="SSF143800">
    <property type="entry name" value="L28p-like"/>
    <property type="match status" value="1"/>
</dbReference>
<proteinExistence type="inferred from homology"/>
<dbReference type="HOGENOM" id="CLU_064548_1_0_1"/>
<dbReference type="FunCoup" id="A0A0D0DLQ0">
    <property type="interactions" value="138"/>
</dbReference>
<reference evidence="7 8" key="1">
    <citation type="submission" date="2014-04" db="EMBL/GenBank/DDBJ databases">
        <authorList>
            <consortium name="DOE Joint Genome Institute"/>
            <person name="Kuo A."/>
            <person name="Kohler A."/>
            <person name="Jargeat P."/>
            <person name="Nagy L.G."/>
            <person name="Floudas D."/>
            <person name="Copeland A."/>
            <person name="Barry K.W."/>
            <person name="Cichocki N."/>
            <person name="Veneault-Fourrey C."/>
            <person name="LaButti K."/>
            <person name="Lindquist E.A."/>
            <person name="Lipzen A."/>
            <person name="Lundell T."/>
            <person name="Morin E."/>
            <person name="Murat C."/>
            <person name="Sun H."/>
            <person name="Tunlid A."/>
            <person name="Henrissat B."/>
            <person name="Grigoriev I.V."/>
            <person name="Hibbett D.S."/>
            <person name="Martin F."/>
            <person name="Nordberg H.P."/>
            <person name="Cantor M.N."/>
            <person name="Hua S.X."/>
        </authorList>
    </citation>
    <scope>NUCLEOTIDE SEQUENCE [LARGE SCALE GENOMIC DNA]</scope>
    <source>
        <strain evidence="7 8">Ve08.2h10</strain>
    </source>
</reference>
<dbReference type="InParanoid" id="A0A0D0DLQ0"/>
<evidence type="ECO:0000313" key="7">
    <source>
        <dbReference type="EMBL" id="KIK99567.1"/>
    </source>
</evidence>
<protein>
    <recommendedName>
        <fullName evidence="4">Large ribosomal subunit protein bL28c</fullName>
    </recommendedName>
    <alternativeName>
        <fullName evidence="5">Large ribosomal subunit protein bL28m</fullName>
    </alternativeName>
</protein>
<evidence type="ECO:0000256" key="3">
    <source>
        <dbReference type="ARBA" id="ARBA00023274"/>
    </source>
</evidence>
<keyword evidence="8" id="KW-1185">Reference proteome</keyword>
<dbReference type="GO" id="GO:0003735">
    <property type="term" value="F:structural constituent of ribosome"/>
    <property type="evidence" value="ECO:0007669"/>
    <property type="project" value="InterPro"/>
</dbReference>
<evidence type="ECO:0000256" key="4">
    <source>
        <dbReference type="ARBA" id="ARBA00035265"/>
    </source>
</evidence>
<name>A0A0D0DLQ0_9AGAM</name>
<comment type="similarity">
    <text evidence="1">Belongs to the bacterial ribosomal protein bL28 family.</text>
</comment>
<dbReference type="STRING" id="930991.A0A0D0DLQ0"/>
<dbReference type="InterPro" id="IPR034704">
    <property type="entry name" value="Ribosomal_bL28/bL31-like_sf"/>
</dbReference>
<dbReference type="Proteomes" id="UP000054538">
    <property type="component" value="Unassembled WGS sequence"/>
</dbReference>
<reference evidence="8" key="2">
    <citation type="submission" date="2015-01" db="EMBL/GenBank/DDBJ databases">
        <title>Evolutionary Origins and Diversification of the Mycorrhizal Mutualists.</title>
        <authorList>
            <consortium name="DOE Joint Genome Institute"/>
            <consortium name="Mycorrhizal Genomics Consortium"/>
            <person name="Kohler A."/>
            <person name="Kuo A."/>
            <person name="Nagy L.G."/>
            <person name="Floudas D."/>
            <person name="Copeland A."/>
            <person name="Barry K.W."/>
            <person name="Cichocki N."/>
            <person name="Veneault-Fourrey C."/>
            <person name="LaButti K."/>
            <person name="Lindquist E.A."/>
            <person name="Lipzen A."/>
            <person name="Lundell T."/>
            <person name="Morin E."/>
            <person name="Murat C."/>
            <person name="Riley R."/>
            <person name="Ohm R."/>
            <person name="Sun H."/>
            <person name="Tunlid A."/>
            <person name="Henrissat B."/>
            <person name="Grigoriev I.V."/>
            <person name="Hibbett D.S."/>
            <person name="Martin F."/>
        </authorList>
    </citation>
    <scope>NUCLEOTIDE SEQUENCE [LARGE SCALE GENOMIC DNA]</scope>
    <source>
        <strain evidence="8">Ve08.2h10</strain>
    </source>
</reference>
<dbReference type="GO" id="GO:0006412">
    <property type="term" value="P:translation"/>
    <property type="evidence" value="ECO:0007669"/>
    <property type="project" value="InterPro"/>
</dbReference>
<dbReference type="EMBL" id="KN824856">
    <property type="protein sequence ID" value="KIK99567.1"/>
    <property type="molecule type" value="Genomic_DNA"/>
</dbReference>
<dbReference type="AlphaFoldDB" id="A0A0D0DLQ0"/>
<dbReference type="Gene3D" id="2.30.170.40">
    <property type="entry name" value="Ribosomal protein L28/L24"/>
    <property type="match status" value="1"/>
</dbReference>
<dbReference type="PANTHER" id="PTHR13528">
    <property type="entry name" value="39S RIBOSOMAL PROTEIN L28, MITOCHONDRIAL"/>
    <property type="match status" value="1"/>
</dbReference>